<evidence type="ECO:0000259" key="4">
    <source>
        <dbReference type="PROSITE" id="PS50995"/>
    </source>
</evidence>
<dbReference type="InterPro" id="IPR036388">
    <property type="entry name" value="WH-like_DNA-bd_sf"/>
</dbReference>
<dbReference type="HOGENOM" id="CLU_083287_18_0_9"/>
<organism evidence="5 6">
    <name type="scientific">Levilactobacillus brevis KB290</name>
    <dbReference type="NCBI Taxonomy" id="1001583"/>
    <lineage>
        <taxon>Bacteria</taxon>
        <taxon>Bacillati</taxon>
        <taxon>Bacillota</taxon>
        <taxon>Bacilli</taxon>
        <taxon>Lactobacillales</taxon>
        <taxon>Lactobacillaceae</taxon>
        <taxon>Levilactobacillus</taxon>
    </lineage>
</organism>
<keyword evidence="1" id="KW-0805">Transcription regulation</keyword>
<dbReference type="InterPro" id="IPR036390">
    <property type="entry name" value="WH_DNA-bd_sf"/>
</dbReference>
<sequence>MHMQLSKEKIMPNAFRSIGLIARATAAMGNQLFQANDLSNNQFIFLMRIIETPGITQAELATQLHVDPSTCLRAVRKLIATQYVTRGIDAHDKKRRPLLATTKGQAMYPALEDYEQQILSVGTQGLSTGETALLEELLAKVARNVRDYQNQH</sequence>
<dbReference type="Gene3D" id="1.10.10.10">
    <property type="entry name" value="Winged helix-like DNA-binding domain superfamily/Winged helix DNA-binding domain"/>
    <property type="match status" value="1"/>
</dbReference>
<dbReference type="AlphaFoldDB" id="M5AA99"/>
<dbReference type="GO" id="GO:0003677">
    <property type="term" value="F:DNA binding"/>
    <property type="evidence" value="ECO:0007669"/>
    <property type="project" value="UniProtKB-KW"/>
</dbReference>
<proteinExistence type="predicted"/>
<dbReference type="PATRIC" id="fig|1001583.3.peg.85"/>
<keyword evidence="3" id="KW-0804">Transcription</keyword>
<evidence type="ECO:0000313" key="6">
    <source>
        <dbReference type="Proteomes" id="UP000012042"/>
    </source>
</evidence>
<dbReference type="PROSITE" id="PS50995">
    <property type="entry name" value="HTH_MARR_2"/>
    <property type="match status" value="1"/>
</dbReference>
<dbReference type="EMBL" id="AP012167">
    <property type="protein sequence ID" value="BAN05724.1"/>
    <property type="molecule type" value="Genomic_DNA"/>
</dbReference>
<evidence type="ECO:0000256" key="1">
    <source>
        <dbReference type="ARBA" id="ARBA00023015"/>
    </source>
</evidence>
<protein>
    <submittedName>
        <fullName evidence="5">Uncharacterized HTH-type transcriptional regulator yybA</fullName>
    </submittedName>
</protein>
<keyword evidence="2" id="KW-0238">DNA-binding</keyword>
<evidence type="ECO:0000313" key="5">
    <source>
        <dbReference type="EMBL" id="BAN05724.1"/>
    </source>
</evidence>
<dbReference type="SMART" id="SM00347">
    <property type="entry name" value="HTH_MARR"/>
    <property type="match status" value="1"/>
</dbReference>
<dbReference type="SUPFAM" id="SSF46785">
    <property type="entry name" value="Winged helix' DNA-binding domain"/>
    <property type="match status" value="1"/>
</dbReference>
<dbReference type="PANTHER" id="PTHR42756">
    <property type="entry name" value="TRANSCRIPTIONAL REGULATOR, MARR"/>
    <property type="match status" value="1"/>
</dbReference>
<evidence type="ECO:0000256" key="2">
    <source>
        <dbReference type="ARBA" id="ARBA00023125"/>
    </source>
</evidence>
<dbReference type="Proteomes" id="UP000012042">
    <property type="component" value="Chromosome"/>
</dbReference>
<dbReference type="KEGG" id="lbk:LVISKB_0089"/>
<accession>M5AA99</accession>
<reference evidence="5 6" key="1">
    <citation type="journal article" date="2013" name="PLoS ONE">
        <title>Genomic Analysis by Deep Sequencing of the Probiotic Lactobacillus brevis KB290 Harboring Nine Plasmids Reveals Genomic Stability.</title>
        <authorList>
            <person name="Fukao M."/>
            <person name="Oshima K."/>
            <person name="Morita H."/>
            <person name="Toh H."/>
            <person name="Suda W."/>
            <person name="Kim S.W."/>
            <person name="Suzuki S."/>
            <person name="Yakabe T."/>
            <person name="Hattori M."/>
            <person name="Yajima N."/>
        </authorList>
    </citation>
    <scope>NUCLEOTIDE SEQUENCE [LARGE SCALE GENOMIC DNA]</scope>
    <source>
        <strain evidence="5 6">KB290</strain>
    </source>
</reference>
<feature type="domain" description="HTH marR-type" evidence="4">
    <location>
        <begin position="11"/>
        <end position="143"/>
    </location>
</feature>
<evidence type="ECO:0000256" key="3">
    <source>
        <dbReference type="ARBA" id="ARBA00023163"/>
    </source>
</evidence>
<gene>
    <name evidence="5" type="ORF">LVISKB_0089</name>
</gene>
<dbReference type="Pfam" id="PF12802">
    <property type="entry name" value="MarR_2"/>
    <property type="match status" value="1"/>
</dbReference>
<dbReference type="PRINTS" id="PR00598">
    <property type="entry name" value="HTHMARR"/>
</dbReference>
<name>M5AA99_LEVBR</name>
<dbReference type="PANTHER" id="PTHR42756:SF2">
    <property type="entry name" value="MARR FAMILY REGULATORY PROTEIN"/>
    <property type="match status" value="1"/>
</dbReference>
<dbReference type="InterPro" id="IPR000835">
    <property type="entry name" value="HTH_MarR-typ"/>
</dbReference>
<dbReference type="GO" id="GO:0003700">
    <property type="term" value="F:DNA-binding transcription factor activity"/>
    <property type="evidence" value="ECO:0007669"/>
    <property type="project" value="InterPro"/>
</dbReference>